<dbReference type="EMBL" id="JTDL01000140">
    <property type="protein sequence ID" value="KHL01615.1"/>
    <property type="molecule type" value="Genomic_DNA"/>
</dbReference>
<dbReference type="AlphaFoldDB" id="A0A0B2AED6"/>
<evidence type="ECO:0000313" key="1">
    <source>
        <dbReference type="EMBL" id="KHL01615.1"/>
    </source>
</evidence>
<evidence type="ECO:0000313" key="2">
    <source>
        <dbReference type="Proteomes" id="UP000030982"/>
    </source>
</evidence>
<dbReference type="Proteomes" id="UP000030982">
    <property type="component" value="Unassembled WGS sequence"/>
</dbReference>
<gene>
    <name evidence="1" type="ORF">LK10_15350</name>
</gene>
<reference evidence="1 2" key="1">
    <citation type="submission" date="2014-09" db="EMBL/GenBank/DDBJ databases">
        <title>Genome sequence of Sinomonas sp. MUSC 117.</title>
        <authorList>
            <person name="Lee L.-H."/>
        </authorList>
    </citation>
    <scope>NUCLEOTIDE SEQUENCE [LARGE SCALE GENOMIC DNA]</scope>
    <source>
        <strain evidence="1 2">MUSC 117</strain>
    </source>
</reference>
<organism evidence="1 2">
    <name type="scientific">Sinomonas humi</name>
    <dbReference type="NCBI Taxonomy" id="1338436"/>
    <lineage>
        <taxon>Bacteria</taxon>
        <taxon>Bacillati</taxon>
        <taxon>Actinomycetota</taxon>
        <taxon>Actinomycetes</taxon>
        <taxon>Micrococcales</taxon>
        <taxon>Micrococcaceae</taxon>
        <taxon>Sinomonas</taxon>
    </lineage>
</organism>
<keyword evidence="2" id="KW-1185">Reference proteome</keyword>
<accession>A0A0B2AED6</accession>
<dbReference type="STRING" id="1338436.LK10_15350"/>
<sequence>MSGKTVRVTHADKAHDVLTMLCPLADPETGTLMGFDGRLWPTDEPTARTALALLPPRTLQTLAGDFPSATPGARRQICEAVGMLASTVADGFMNPESRADDGDMSPGAACGIMSANVANTLAYREVLDGVCEDRDDELRDNALPVALKVFETGEVPRPPEDATEDTEAFALAALPQIDYLAADDDLRERAGAFLMTFVLAYERNLPYLGWASMHEPADPVAEFAREHLRDPRRWAAAVREQGTFDPAALRPALGEAPRA</sequence>
<proteinExistence type="predicted"/>
<name>A0A0B2AED6_9MICC</name>
<protein>
    <submittedName>
        <fullName evidence="1">Uncharacterized protein</fullName>
    </submittedName>
</protein>
<comment type="caution">
    <text evidence="1">The sequence shown here is derived from an EMBL/GenBank/DDBJ whole genome shotgun (WGS) entry which is preliminary data.</text>
</comment>